<comment type="caution">
    <text evidence="2">The sequence shown here is derived from an EMBL/GenBank/DDBJ whole genome shotgun (WGS) entry which is preliminary data.</text>
</comment>
<feature type="transmembrane region" description="Helical" evidence="1">
    <location>
        <begin position="12"/>
        <end position="40"/>
    </location>
</feature>
<reference evidence="2 3" key="1">
    <citation type="journal article" date="2019" name="Int. J. Syst. Evol. Microbiol.">
        <title>The Global Catalogue of Microorganisms (GCM) 10K type strain sequencing project: providing services to taxonomists for standard genome sequencing and annotation.</title>
        <authorList>
            <consortium name="The Broad Institute Genomics Platform"/>
            <consortium name="The Broad Institute Genome Sequencing Center for Infectious Disease"/>
            <person name="Wu L."/>
            <person name="Ma J."/>
        </authorList>
    </citation>
    <scope>NUCLEOTIDE SEQUENCE [LARGE SCALE GENOMIC DNA]</scope>
    <source>
        <strain evidence="2 3">JCM 17504</strain>
    </source>
</reference>
<dbReference type="EMBL" id="BAABKX010000013">
    <property type="protein sequence ID" value="GAA5052705.1"/>
    <property type="molecule type" value="Genomic_DNA"/>
</dbReference>
<keyword evidence="1" id="KW-1133">Transmembrane helix</keyword>
<protein>
    <recommendedName>
        <fullName evidence="4">Metal-dependent hydrolase</fullName>
    </recommendedName>
</protein>
<organism evidence="2 3">
    <name type="scientific">Haladaptatus pallidirubidus</name>
    <dbReference type="NCBI Taxonomy" id="1008152"/>
    <lineage>
        <taxon>Archaea</taxon>
        <taxon>Methanobacteriati</taxon>
        <taxon>Methanobacteriota</taxon>
        <taxon>Stenosarchaea group</taxon>
        <taxon>Halobacteria</taxon>
        <taxon>Halobacteriales</taxon>
        <taxon>Haladaptataceae</taxon>
        <taxon>Haladaptatus</taxon>
    </lineage>
</organism>
<keyword evidence="3" id="KW-1185">Reference proteome</keyword>
<evidence type="ECO:0008006" key="4">
    <source>
        <dbReference type="Google" id="ProtNLM"/>
    </source>
</evidence>
<evidence type="ECO:0000313" key="3">
    <source>
        <dbReference type="Proteomes" id="UP001501729"/>
    </source>
</evidence>
<keyword evidence="1" id="KW-0472">Membrane</keyword>
<gene>
    <name evidence="2" type="ORF">GCM10025751_29120</name>
</gene>
<dbReference type="InterPro" id="IPR007404">
    <property type="entry name" value="YdjM-like"/>
</dbReference>
<dbReference type="RefSeq" id="WP_227778277.1">
    <property type="nucleotide sequence ID" value="NZ_BAABKX010000013.1"/>
</dbReference>
<evidence type="ECO:0000313" key="2">
    <source>
        <dbReference type="EMBL" id="GAA5052705.1"/>
    </source>
</evidence>
<evidence type="ECO:0000256" key="1">
    <source>
        <dbReference type="SAM" id="Phobius"/>
    </source>
</evidence>
<keyword evidence="1" id="KW-0812">Transmembrane</keyword>
<accession>A0AAV3UIZ9</accession>
<feature type="transmembrane region" description="Helical" evidence="1">
    <location>
        <begin position="166"/>
        <end position="187"/>
    </location>
</feature>
<sequence length="195" mass="20455">MYRHGHLGITLLILAPISYALVQNGQLALAGLLALGVLIIEPLPDNDHWIPGLSHRGVSHSLLTSGIIGLVCAGCGWLLGRYLTVPLAHWLQTTVLPATNITAVTIATEQLAALTPETLAELGFVIGVLGICVHLAGDIITVSGIQPFLPFSRRRISLSRLRAASTLANTGFLLLGVLAMGTVVFALSPFAGAFP</sequence>
<feature type="transmembrane region" description="Helical" evidence="1">
    <location>
        <begin position="122"/>
        <end position="145"/>
    </location>
</feature>
<dbReference type="AlphaFoldDB" id="A0AAV3UIZ9"/>
<feature type="transmembrane region" description="Helical" evidence="1">
    <location>
        <begin position="87"/>
        <end position="107"/>
    </location>
</feature>
<dbReference type="Proteomes" id="UP001501729">
    <property type="component" value="Unassembled WGS sequence"/>
</dbReference>
<name>A0AAV3UIZ9_9EURY</name>
<dbReference type="Pfam" id="PF04307">
    <property type="entry name" value="YdjM"/>
    <property type="match status" value="1"/>
</dbReference>
<feature type="transmembrane region" description="Helical" evidence="1">
    <location>
        <begin position="60"/>
        <end position="80"/>
    </location>
</feature>
<dbReference type="GeneID" id="68617031"/>
<proteinExistence type="predicted"/>